<name>A0A127F9Q2_STEDE</name>
<evidence type="ECO:0008006" key="3">
    <source>
        <dbReference type="Google" id="ProtNLM"/>
    </source>
</evidence>
<reference evidence="1 2" key="1">
    <citation type="submission" date="2015-06" db="EMBL/GenBank/DDBJ databases">
        <title>A Comprehensive Approach to Explore the Metabolic and Phylogenetic Diversity of Bacterial Steroid Degradation in the Environment: Testosterone as an Example.</title>
        <authorList>
            <person name="Yang F.-C."/>
            <person name="Chen Y.-L."/>
            <person name="Yu C.-P."/>
            <person name="Tang S.-L."/>
            <person name="Wang P.-H."/>
            <person name="Ismail W."/>
            <person name="Wang C.-H."/>
            <person name="Yang C.-Y."/>
            <person name="Chiang Y.-R."/>
        </authorList>
    </citation>
    <scope>NUCLEOTIDE SEQUENCE [LARGE SCALE GENOMIC DNA]</scope>
    <source>
        <strain evidence="1 2">DSM 18526</strain>
    </source>
</reference>
<dbReference type="EMBL" id="CP011971">
    <property type="protein sequence ID" value="AMN46289.1"/>
    <property type="molecule type" value="Genomic_DNA"/>
</dbReference>
<sequence>MNTSELGLPSSLETRVRTDDWSPEQQIVRLLELCEAQIGAAMHDAETAIDTLLQAFNAVSETSRSMRASAGELQDTLHLQGIGNLNRQFDAIRSQMNSAVIALQFHDKLTQRLDHVRHSLLRLAAFTCDRTQRSQRKQWDQLLISLRQLYRTEEEQQIFRRLIEDSVDSAAPAEPQHDIELF</sequence>
<keyword evidence="2" id="KW-1185">Reference proteome</keyword>
<dbReference type="RefSeq" id="WP_066918929.1">
    <property type="nucleotide sequence ID" value="NZ_CP011971.1"/>
</dbReference>
<evidence type="ECO:0000313" key="1">
    <source>
        <dbReference type="EMBL" id="AMN46289.1"/>
    </source>
</evidence>
<dbReference type="OrthoDB" id="5612149at2"/>
<dbReference type="Proteomes" id="UP000070250">
    <property type="component" value="Chromosome"/>
</dbReference>
<dbReference type="AlphaFoldDB" id="A0A127F9Q2"/>
<accession>A0A127F9Q2</accession>
<evidence type="ECO:0000313" key="2">
    <source>
        <dbReference type="Proteomes" id="UP000070250"/>
    </source>
</evidence>
<proteinExistence type="predicted"/>
<gene>
    <name evidence="1" type="ORF">ACG33_04040</name>
</gene>
<protein>
    <recommendedName>
        <fullName evidence="3">Chemotaxis protein</fullName>
    </recommendedName>
</protein>
<organism evidence="1 2">
    <name type="scientific">Steroidobacter denitrificans</name>
    <dbReference type="NCBI Taxonomy" id="465721"/>
    <lineage>
        <taxon>Bacteria</taxon>
        <taxon>Pseudomonadati</taxon>
        <taxon>Pseudomonadota</taxon>
        <taxon>Gammaproteobacteria</taxon>
        <taxon>Steroidobacterales</taxon>
        <taxon>Steroidobacteraceae</taxon>
        <taxon>Steroidobacter</taxon>
    </lineage>
</organism>
<dbReference type="KEGG" id="sdf:ACG33_04040"/>